<feature type="region of interest" description="Disordered" evidence="1">
    <location>
        <begin position="171"/>
        <end position="196"/>
    </location>
</feature>
<dbReference type="AlphaFoldDB" id="A0AAD4QQX5"/>
<keyword evidence="3" id="KW-1185">Reference proteome</keyword>
<gene>
    <name evidence="2" type="ORF">B0F90DRAFT_1813915</name>
</gene>
<evidence type="ECO:0000313" key="2">
    <source>
        <dbReference type="EMBL" id="KAI0307107.1"/>
    </source>
</evidence>
<feature type="region of interest" description="Disordered" evidence="1">
    <location>
        <begin position="11"/>
        <end position="38"/>
    </location>
</feature>
<feature type="compositionally biased region" description="Basic and acidic residues" evidence="1">
    <location>
        <begin position="235"/>
        <end position="246"/>
    </location>
</feature>
<protein>
    <submittedName>
        <fullName evidence="2">Uncharacterized protein</fullName>
    </submittedName>
</protein>
<evidence type="ECO:0000313" key="3">
    <source>
        <dbReference type="Proteomes" id="UP001203297"/>
    </source>
</evidence>
<comment type="caution">
    <text evidence="2">The sequence shown here is derived from an EMBL/GenBank/DDBJ whole genome shotgun (WGS) entry which is preliminary data.</text>
</comment>
<reference evidence="2" key="1">
    <citation type="journal article" date="2022" name="New Phytol.">
        <title>Evolutionary transition to the ectomycorrhizal habit in the genomes of a hyperdiverse lineage of mushroom-forming fungi.</title>
        <authorList>
            <person name="Looney B."/>
            <person name="Miyauchi S."/>
            <person name="Morin E."/>
            <person name="Drula E."/>
            <person name="Courty P.E."/>
            <person name="Kohler A."/>
            <person name="Kuo A."/>
            <person name="LaButti K."/>
            <person name="Pangilinan J."/>
            <person name="Lipzen A."/>
            <person name="Riley R."/>
            <person name="Andreopoulos W."/>
            <person name="He G."/>
            <person name="Johnson J."/>
            <person name="Nolan M."/>
            <person name="Tritt A."/>
            <person name="Barry K.W."/>
            <person name="Grigoriev I.V."/>
            <person name="Nagy L.G."/>
            <person name="Hibbett D."/>
            <person name="Henrissat B."/>
            <person name="Matheny P.B."/>
            <person name="Labbe J."/>
            <person name="Martin F.M."/>
        </authorList>
    </citation>
    <scope>NUCLEOTIDE SEQUENCE</scope>
    <source>
        <strain evidence="2">BPL690</strain>
    </source>
</reference>
<feature type="compositionally biased region" description="Basic residues" evidence="1">
    <location>
        <begin position="252"/>
        <end position="262"/>
    </location>
</feature>
<dbReference type="Proteomes" id="UP001203297">
    <property type="component" value="Unassembled WGS sequence"/>
</dbReference>
<dbReference type="EMBL" id="WTXG01000002">
    <property type="protein sequence ID" value="KAI0307107.1"/>
    <property type="molecule type" value="Genomic_DNA"/>
</dbReference>
<organism evidence="2 3">
    <name type="scientific">Multifurca ochricompacta</name>
    <dbReference type="NCBI Taxonomy" id="376703"/>
    <lineage>
        <taxon>Eukaryota</taxon>
        <taxon>Fungi</taxon>
        <taxon>Dikarya</taxon>
        <taxon>Basidiomycota</taxon>
        <taxon>Agaricomycotina</taxon>
        <taxon>Agaricomycetes</taxon>
        <taxon>Russulales</taxon>
        <taxon>Russulaceae</taxon>
        <taxon>Multifurca</taxon>
    </lineage>
</organism>
<proteinExistence type="predicted"/>
<feature type="region of interest" description="Disordered" evidence="1">
    <location>
        <begin position="209"/>
        <end position="263"/>
    </location>
</feature>
<sequence>MSLHLGREFYLKSPSPSSSDTSTSFSGHVTPPRCPQRDFIYPRPVQSLPPLRAFLRDEGIDTEIELPQPPLVGASHDGAGEEACRRALRVTATRYGRHIKISPLLDHELRSSTSIDEHPRVQSLDEPSSYQKVIRSYIPSQSATWNDRHIPKTFSSVRLYGSRVGTFEERMSREVQTFKPPHSPTLPSKGNKIISPIPSRKRLRPVCFEHSDDDDSERDSSGLQTDAGDVEMTDSDSRNDSDEKGTRPPPRISKKPSGKLKTGKCLDDGREREYFSPSGVKLEVIELPVKYDTKEWLKHVEQCPDGSRAPWRCTWQTMKNGNPVPCDYSSKKHLVKRHIEATHLCIKFVLTKFGSLFVH</sequence>
<feature type="compositionally biased region" description="Low complexity" evidence="1">
    <location>
        <begin position="13"/>
        <end position="26"/>
    </location>
</feature>
<name>A0AAD4QQX5_9AGAM</name>
<accession>A0AAD4QQX5</accession>
<evidence type="ECO:0000256" key="1">
    <source>
        <dbReference type="SAM" id="MobiDB-lite"/>
    </source>
</evidence>